<keyword evidence="4" id="KW-0004">4Fe-4S</keyword>
<dbReference type="PANTHER" id="PTHR30573:SF0">
    <property type="entry name" value="QUINOLINATE SYNTHASE, CHLOROPLASTIC"/>
    <property type="match status" value="1"/>
</dbReference>
<dbReference type="EMBL" id="JAHBCL010000002">
    <property type="protein sequence ID" value="MBS7525325.1"/>
    <property type="molecule type" value="Genomic_DNA"/>
</dbReference>
<dbReference type="Pfam" id="PF02445">
    <property type="entry name" value="NadA"/>
    <property type="match status" value="1"/>
</dbReference>
<evidence type="ECO:0000256" key="1">
    <source>
        <dbReference type="ARBA" id="ARBA00001966"/>
    </source>
</evidence>
<evidence type="ECO:0000256" key="8">
    <source>
        <dbReference type="ARBA" id="ARBA00023004"/>
    </source>
</evidence>
<organism evidence="11 12">
    <name type="scientific">Fusibacter paucivorans</name>
    <dbReference type="NCBI Taxonomy" id="76009"/>
    <lineage>
        <taxon>Bacteria</taxon>
        <taxon>Bacillati</taxon>
        <taxon>Bacillota</taxon>
        <taxon>Clostridia</taxon>
        <taxon>Eubacteriales</taxon>
        <taxon>Eubacteriales Family XII. Incertae Sedis</taxon>
        <taxon>Fusibacter</taxon>
    </lineage>
</organism>
<dbReference type="Gene3D" id="3.40.50.10800">
    <property type="entry name" value="NadA-like"/>
    <property type="match status" value="3"/>
</dbReference>
<evidence type="ECO:0000256" key="5">
    <source>
        <dbReference type="ARBA" id="ARBA00022642"/>
    </source>
</evidence>
<reference evidence="11 12" key="1">
    <citation type="submission" date="2021-05" db="EMBL/GenBank/DDBJ databases">
        <title>Fusibacter ferrireducens sp. nov., an anaerobic, sulfur- and Fe-reducing bacterium isolated from the mangrove sediment.</title>
        <authorList>
            <person name="Qiu D."/>
        </authorList>
    </citation>
    <scope>NUCLEOTIDE SEQUENCE [LARGE SCALE GENOMIC DNA]</scope>
    <source>
        <strain evidence="11 12">DSM 12116</strain>
    </source>
</reference>
<comment type="pathway">
    <text evidence="2">Cofactor biosynthesis; NAD(+) biosynthesis; quinolinate from iminoaspartate: step 1/1.</text>
</comment>
<evidence type="ECO:0000256" key="2">
    <source>
        <dbReference type="ARBA" id="ARBA00005065"/>
    </source>
</evidence>
<evidence type="ECO:0000256" key="4">
    <source>
        <dbReference type="ARBA" id="ARBA00022485"/>
    </source>
</evidence>
<dbReference type="NCBIfam" id="NF006878">
    <property type="entry name" value="PRK09375.1-2"/>
    <property type="match status" value="1"/>
</dbReference>
<protein>
    <recommendedName>
        <fullName evidence="3 10">Quinolinate synthase</fullName>
        <ecNumber evidence="3 10">2.5.1.72</ecNumber>
    </recommendedName>
</protein>
<evidence type="ECO:0000256" key="3">
    <source>
        <dbReference type="ARBA" id="ARBA00012669"/>
    </source>
</evidence>
<keyword evidence="5" id="KW-0662">Pyridine nucleotide biosynthesis</keyword>
<comment type="caution">
    <text evidence="11">The sequence shown here is derived from an EMBL/GenBank/DDBJ whole genome shotgun (WGS) entry which is preliminary data.</text>
</comment>
<sequence>MEEAKPVETNQEQDRSISIEEQITAYKHQKDVVILAHYYTDSSVQALADYVGDSYYLSKIAVEVPNKIIVFCGVGFMGESAKLLNSDKIVLMPDVEADCPMAHMASVEKIEAVRKANEDVAVVCYINSTAAIKAASDVCVTSANAVKVVRSLPNKTVYFIPDANLGRFVAAQVPEKRFLFNDGYCHVHTTITAEGVVRTKEKHPESLVLAHPECTPEVLAVADYIGSTSGIIEYATASDQSSFIICTEKGILYKLKQDNPKKRFHFVDGGQVCHNMKRITPQKVLKQLEQMDQAVELDKALSERAGHALDQMLLLAK</sequence>
<keyword evidence="12" id="KW-1185">Reference proteome</keyword>
<dbReference type="SUPFAM" id="SSF142754">
    <property type="entry name" value="NadA-like"/>
    <property type="match status" value="1"/>
</dbReference>
<dbReference type="InterPro" id="IPR036094">
    <property type="entry name" value="NadA_sf"/>
</dbReference>
<dbReference type="PANTHER" id="PTHR30573">
    <property type="entry name" value="QUINOLINATE SYNTHETASE A"/>
    <property type="match status" value="1"/>
</dbReference>
<keyword evidence="8" id="KW-0408">Iron</keyword>
<evidence type="ECO:0000256" key="7">
    <source>
        <dbReference type="ARBA" id="ARBA00022723"/>
    </source>
</evidence>
<keyword evidence="9" id="KW-0411">Iron-sulfur</keyword>
<dbReference type="NCBIfam" id="TIGR00550">
    <property type="entry name" value="nadA"/>
    <property type="match status" value="1"/>
</dbReference>
<keyword evidence="7" id="KW-0479">Metal-binding</keyword>
<dbReference type="Proteomes" id="UP000746471">
    <property type="component" value="Unassembled WGS sequence"/>
</dbReference>
<comment type="cofactor">
    <cofactor evidence="1">
        <name>[4Fe-4S] cluster</name>
        <dbReference type="ChEBI" id="CHEBI:49883"/>
    </cofactor>
</comment>
<accession>A0ABS5PJL0</accession>
<evidence type="ECO:0000313" key="11">
    <source>
        <dbReference type="EMBL" id="MBS7525325.1"/>
    </source>
</evidence>
<name>A0ABS5PJL0_9FIRM</name>
<gene>
    <name evidence="11" type="primary">nadA</name>
    <name evidence="11" type="ORF">KHM83_01395</name>
</gene>
<keyword evidence="6 11" id="KW-0808">Transferase</keyword>
<dbReference type="InterPro" id="IPR003473">
    <property type="entry name" value="NadA"/>
</dbReference>
<dbReference type="GO" id="GO:0016740">
    <property type="term" value="F:transferase activity"/>
    <property type="evidence" value="ECO:0007669"/>
    <property type="project" value="UniProtKB-KW"/>
</dbReference>
<evidence type="ECO:0000313" key="12">
    <source>
        <dbReference type="Proteomes" id="UP000746471"/>
    </source>
</evidence>
<proteinExistence type="predicted"/>
<evidence type="ECO:0000256" key="6">
    <source>
        <dbReference type="ARBA" id="ARBA00022679"/>
    </source>
</evidence>
<evidence type="ECO:0000256" key="9">
    <source>
        <dbReference type="ARBA" id="ARBA00023014"/>
    </source>
</evidence>
<dbReference type="EC" id="2.5.1.72" evidence="3 10"/>
<evidence type="ECO:0000256" key="10">
    <source>
        <dbReference type="NCBIfam" id="TIGR00550"/>
    </source>
</evidence>